<sequence length="449" mass="43310">MKFLFSNKTLLAVGFGASLALTGCGGGSGGGGSKAGGATPAEQPVTSGYSEVDGPLDAVQQPLSEQVITQLAGAAAGTPLEGAINCVGGFIVTDVLDILDSILVQVDPAALADPAALLTDSESGLQASVTELATDLPAALASLTGASCTGGSAGESGSNPLAGTPLAPLGDALAPVIAAANGGGSGEAPSAAALMQQLSTAFSEGLASVIAQDPSGQVVDAPVLGGMLVTLNEAFSNLATTTAALESMDSDATSAAVTSTLSNVLNNLLLEVAPIAFIEEQADQGPIVSSQVETAVAALTALLGGDLSGLTEGDFTELFGAGSEELLAPLSGTPLAGLQSAITEALAGGGDSGTTGTPLDAVLDQLAPIQEALSAQGGDGLTGTPLDILLGPVASAMAGGGACPLATTPLDATCGLVSDLQAALILNPNADPLTVLQGLLGSFLGQLQL</sequence>
<evidence type="ECO:0008006" key="4">
    <source>
        <dbReference type="Google" id="ProtNLM"/>
    </source>
</evidence>
<dbReference type="Proteomes" id="UP001557485">
    <property type="component" value="Unassembled WGS sequence"/>
</dbReference>
<comment type="caution">
    <text evidence="2">The sequence shown here is derived from an EMBL/GenBank/DDBJ whole genome shotgun (WGS) entry which is preliminary data.</text>
</comment>
<reference evidence="2 3" key="1">
    <citation type="journal article" date="2011" name="Int. J. Syst. Evol. Microbiol.">
        <title>Zhongshania antarctica gen. nov., sp. nov. and Zhongshania guokunii sp. nov., gammaproteobacteria respectively isolated from coastal attached (fast) ice and surface seawater of the Antarctic.</title>
        <authorList>
            <person name="Li H.J."/>
            <person name="Zhang X.Y."/>
            <person name="Chen C.X."/>
            <person name="Zhang Y.J."/>
            <person name="Gao Z.M."/>
            <person name="Yu Y."/>
            <person name="Chen X.L."/>
            <person name="Chen B."/>
            <person name="Zhang Y.Z."/>
        </authorList>
    </citation>
    <scope>NUCLEOTIDE SEQUENCE [LARGE SCALE GENOMIC DNA]</scope>
    <source>
        <strain evidence="2 3">ZS6-22T</strain>
    </source>
</reference>
<gene>
    <name evidence="2" type="ORF">AB4876_14405</name>
</gene>
<keyword evidence="3" id="KW-1185">Reference proteome</keyword>
<evidence type="ECO:0000313" key="3">
    <source>
        <dbReference type="Proteomes" id="UP001557485"/>
    </source>
</evidence>
<dbReference type="EMBL" id="JBFRYA010000013">
    <property type="protein sequence ID" value="MEX1670109.1"/>
    <property type="molecule type" value="Genomic_DNA"/>
</dbReference>
<name>A0ABV3U9B0_9GAMM</name>
<evidence type="ECO:0000313" key="2">
    <source>
        <dbReference type="EMBL" id="MEX1670109.1"/>
    </source>
</evidence>
<feature type="region of interest" description="Disordered" evidence="1">
    <location>
        <begin position="31"/>
        <end position="55"/>
    </location>
</feature>
<protein>
    <recommendedName>
        <fullName evidence="4">Collagen-like protein</fullName>
    </recommendedName>
</protein>
<accession>A0ABV3U9B0</accession>
<dbReference type="RefSeq" id="WP_368382476.1">
    <property type="nucleotide sequence ID" value="NZ_JBFRYA010000013.1"/>
</dbReference>
<proteinExistence type="predicted"/>
<organism evidence="2 3">
    <name type="scientific">Zhongshania guokunii</name>
    <dbReference type="NCBI Taxonomy" id="641783"/>
    <lineage>
        <taxon>Bacteria</taxon>
        <taxon>Pseudomonadati</taxon>
        <taxon>Pseudomonadota</taxon>
        <taxon>Gammaproteobacteria</taxon>
        <taxon>Cellvibrionales</taxon>
        <taxon>Spongiibacteraceae</taxon>
        <taxon>Zhongshania</taxon>
    </lineage>
</organism>
<dbReference type="PROSITE" id="PS51257">
    <property type="entry name" value="PROKAR_LIPOPROTEIN"/>
    <property type="match status" value="1"/>
</dbReference>
<evidence type="ECO:0000256" key="1">
    <source>
        <dbReference type="SAM" id="MobiDB-lite"/>
    </source>
</evidence>